<comment type="caution">
    <text evidence="10">The sequence shown here is derived from an EMBL/GenBank/DDBJ whole genome shotgun (WGS) entry which is preliminary data.</text>
</comment>
<feature type="domain" description="DNA-directed DNA polymerase X" evidence="9">
    <location>
        <begin position="1"/>
        <end position="303"/>
    </location>
</feature>
<dbReference type="InterPro" id="IPR047967">
    <property type="entry name" value="PolX_PHP"/>
</dbReference>
<dbReference type="CDD" id="cd07436">
    <property type="entry name" value="PHP_PolX"/>
    <property type="match status" value="1"/>
</dbReference>
<dbReference type="InterPro" id="IPR010996">
    <property type="entry name" value="HHH_MUS81"/>
</dbReference>
<dbReference type="EMBL" id="JACHHG010000013">
    <property type="protein sequence ID" value="MBB6099627.1"/>
    <property type="molecule type" value="Genomic_DNA"/>
</dbReference>
<evidence type="ECO:0000313" key="11">
    <source>
        <dbReference type="Proteomes" id="UP000569951"/>
    </source>
</evidence>
<keyword evidence="4" id="KW-0227">DNA damage</keyword>
<name>A0A841I1R2_9DEIO</name>
<dbReference type="Gene3D" id="3.30.460.10">
    <property type="entry name" value="Beta Polymerase, domain 2"/>
    <property type="match status" value="1"/>
</dbReference>
<dbReference type="GO" id="GO:0003887">
    <property type="term" value="F:DNA-directed DNA polymerase activity"/>
    <property type="evidence" value="ECO:0007669"/>
    <property type="project" value="UniProtKB-KW"/>
</dbReference>
<dbReference type="Pfam" id="PF02811">
    <property type="entry name" value="PHP"/>
    <property type="match status" value="1"/>
</dbReference>
<dbReference type="InterPro" id="IPR027421">
    <property type="entry name" value="DNA_pol_lamdba_lyase_dom_sf"/>
</dbReference>
<feature type="domain" description="Polymerase/histidinol phosphatase N-terminal" evidence="8">
    <location>
        <begin position="331"/>
        <end position="408"/>
    </location>
</feature>
<dbReference type="GO" id="GO:0003677">
    <property type="term" value="F:DNA binding"/>
    <property type="evidence" value="ECO:0007669"/>
    <property type="project" value="InterPro"/>
</dbReference>
<dbReference type="GO" id="GO:0006281">
    <property type="term" value="P:DNA repair"/>
    <property type="evidence" value="ECO:0007669"/>
    <property type="project" value="UniProtKB-KW"/>
</dbReference>
<dbReference type="RefSeq" id="WP_183988374.1">
    <property type="nucleotide sequence ID" value="NZ_JACHHG010000013.1"/>
</dbReference>
<evidence type="ECO:0000259" key="9">
    <source>
        <dbReference type="SMART" id="SM00483"/>
    </source>
</evidence>
<proteinExistence type="predicted"/>
<evidence type="ECO:0000256" key="4">
    <source>
        <dbReference type="ARBA" id="ARBA00022763"/>
    </source>
</evidence>
<dbReference type="Gene3D" id="1.10.150.20">
    <property type="entry name" value="5' to 3' exonuclease, C-terminal subdomain"/>
    <property type="match status" value="1"/>
</dbReference>
<evidence type="ECO:0000256" key="2">
    <source>
        <dbReference type="ARBA" id="ARBA00022679"/>
    </source>
</evidence>
<dbReference type="PIRSF" id="PIRSF005047">
    <property type="entry name" value="UCP005047_YshC"/>
    <property type="match status" value="1"/>
</dbReference>
<sequence>MDKKALVGALKTTADLLELLNENAFKVNSYRAAARSLEGEERPVEELQAARFAGVPKIGTQLGAALTEYLETGTFGPLEEAASLVPPGVLSIFRVRGLGPKKIRALWEAGIESLEDLREACRNGRVAAMRGFGAKSQENILEGVEFALRAQGRQHLSTACTVADGLLHLLEGLEARVAGSLRRGLEAVGDVEVTVTAERDTVRARLEGHLENLHEAADYPAWQGEVNGVPVEVGYAPAAVRGALDLMFSGKAYQALLQQRAQQRGLELSSRGLMRAGEALPAHDEQTVLAALELPHLPAPYRETEHLALPEHEIAALPPESELIRTEQIRGMLHVHSSYSDGVNSVREMADEVRRLGQSYLGMGDHSVSAYYANGLSPERLRAQMQEIDALRGEGYAILKGAEVDILEDGSLDYDDDLLSELDYVVASVHSHFTLPAARQTERLIRAVSHPLITILGHPTGRLMLRRPPYALDLDAVLEAAAARGTVIEINANAYRLDLDWREALRWRNRLRFAINTDAHVTGGLRDVRYGVMVARKAGLTAAHVVNTLEQDAFLEFVRAQRAARG</sequence>
<dbReference type="InterPro" id="IPR002054">
    <property type="entry name" value="DNA-dir_DNA_pol_X"/>
</dbReference>
<dbReference type="PANTHER" id="PTHR36928">
    <property type="entry name" value="PHOSPHATASE YCDX-RELATED"/>
    <property type="match status" value="1"/>
</dbReference>
<protein>
    <recommendedName>
        <fullName evidence="1">DNA-directed DNA polymerase</fullName>
        <ecNumber evidence="1">2.7.7.7</ecNumber>
    </recommendedName>
</protein>
<dbReference type="Gene3D" id="3.30.210.10">
    <property type="entry name" value="DNA polymerase, thumb domain"/>
    <property type="match status" value="1"/>
</dbReference>
<evidence type="ECO:0000256" key="3">
    <source>
        <dbReference type="ARBA" id="ARBA00022695"/>
    </source>
</evidence>
<dbReference type="SMART" id="SM00481">
    <property type="entry name" value="POLIIIAc"/>
    <property type="match status" value="1"/>
</dbReference>
<dbReference type="InterPro" id="IPR050243">
    <property type="entry name" value="PHP_phosphatase"/>
</dbReference>
<dbReference type="Gene3D" id="3.20.20.140">
    <property type="entry name" value="Metal-dependent hydrolases"/>
    <property type="match status" value="1"/>
</dbReference>
<dbReference type="Gene3D" id="1.10.150.110">
    <property type="entry name" value="DNA polymerase beta, N-terminal domain-like"/>
    <property type="match status" value="1"/>
</dbReference>
<dbReference type="InterPro" id="IPR037160">
    <property type="entry name" value="DNA_Pol_thumb_sf"/>
</dbReference>
<keyword evidence="3" id="KW-0548">Nucleotidyltransferase</keyword>
<dbReference type="InterPro" id="IPR004013">
    <property type="entry name" value="PHP_dom"/>
</dbReference>
<dbReference type="SUPFAM" id="SSF89550">
    <property type="entry name" value="PHP domain-like"/>
    <property type="match status" value="1"/>
</dbReference>
<dbReference type="AlphaFoldDB" id="A0A841I1R2"/>
<accession>A0A841I1R2</accession>
<evidence type="ECO:0000256" key="6">
    <source>
        <dbReference type="ARBA" id="ARBA00023204"/>
    </source>
</evidence>
<dbReference type="InterPro" id="IPR016195">
    <property type="entry name" value="Pol/histidinol_Pase-like"/>
</dbReference>
<dbReference type="SUPFAM" id="SSF47802">
    <property type="entry name" value="DNA polymerase beta, N-terminal domain-like"/>
    <property type="match status" value="1"/>
</dbReference>
<keyword evidence="2" id="KW-0808">Transferase</keyword>
<dbReference type="PRINTS" id="PR00870">
    <property type="entry name" value="DNAPOLXBETA"/>
</dbReference>
<dbReference type="InterPro" id="IPR029398">
    <property type="entry name" value="PolB_thumb"/>
</dbReference>
<evidence type="ECO:0000256" key="5">
    <source>
        <dbReference type="ARBA" id="ARBA00022932"/>
    </source>
</evidence>
<reference evidence="10 11" key="1">
    <citation type="submission" date="2020-08" db="EMBL/GenBank/DDBJ databases">
        <title>Genomic Encyclopedia of Type Strains, Phase IV (KMG-IV): sequencing the most valuable type-strain genomes for metagenomic binning, comparative biology and taxonomic classification.</title>
        <authorList>
            <person name="Goeker M."/>
        </authorList>
    </citation>
    <scope>NUCLEOTIDE SEQUENCE [LARGE SCALE GENOMIC DNA]</scope>
    <source>
        <strain evidence="10 11">DSM 21458</strain>
    </source>
</reference>
<dbReference type="Pfam" id="PF14520">
    <property type="entry name" value="HHH_5"/>
    <property type="match status" value="1"/>
</dbReference>
<comment type="catalytic activity">
    <reaction evidence="7">
        <text>DNA(n) + a 2'-deoxyribonucleoside 5'-triphosphate = DNA(n+1) + diphosphate</text>
        <dbReference type="Rhea" id="RHEA:22508"/>
        <dbReference type="Rhea" id="RHEA-COMP:17339"/>
        <dbReference type="Rhea" id="RHEA-COMP:17340"/>
        <dbReference type="ChEBI" id="CHEBI:33019"/>
        <dbReference type="ChEBI" id="CHEBI:61560"/>
        <dbReference type="ChEBI" id="CHEBI:173112"/>
        <dbReference type="EC" id="2.7.7.7"/>
    </reaction>
</comment>
<keyword evidence="11" id="KW-1185">Reference proteome</keyword>
<dbReference type="SUPFAM" id="SSF81301">
    <property type="entry name" value="Nucleotidyltransferase"/>
    <property type="match status" value="1"/>
</dbReference>
<dbReference type="Pfam" id="PF14791">
    <property type="entry name" value="DNA_pol_B_thumb"/>
    <property type="match status" value="1"/>
</dbReference>
<keyword evidence="6" id="KW-0234">DNA repair</keyword>
<dbReference type="SMART" id="SM00483">
    <property type="entry name" value="POLXc"/>
    <property type="match status" value="1"/>
</dbReference>
<gene>
    <name evidence="10" type="ORF">HNR42_003080</name>
</gene>
<dbReference type="GO" id="GO:0008270">
    <property type="term" value="F:zinc ion binding"/>
    <property type="evidence" value="ECO:0007669"/>
    <property type="project" value="TreeGrafter"/>
</dbReference>
<evidence type="ECO:0000313" key="10">
    <source>
        <dbReference type="EMBL" id="MBB6099627.1"/>
    </source>
</evidence>
<dbReference type="GO" id="GO:0042578">
    <property type="term" value="F:phosphoric ester hydrolase activity"/>
    <property type="evidence" value="ECO:0007669"/>
    <property type="project" value="TreeGrafter"/>
</dbReference>
<keyword evidence="5" id="KW-0239">DNA-directed DNA polymerase</keyword>
<dbReference type="InterPro" id="IPR003141">
    <property type="entry name" value="Pol/His_phosphatase_N"/>
</dbReference>
<evidence type="ECO:0000256" key="1">
    <source>
        <dbReference type="ARBA" id="ARBA00012417"/>
    </source>
</evidence>
<dbReference type="Pfam" id="PF14716">
    <property type="entry name" value="HHH_8"/>
    <property type="match status" value="1"/>
</dbReference>
<dbReference type="GO" id="GO:0005829">
    <property type="term" value="C:cytosol"/>
    <property type="evidence" value="ECO:0007669"/>
    <property type="project" value="TreeGrafter"/>
</dbReference>
<evidence type="ECO:0000256" key="7">
    <source>
        <dbReference type="ARBA" id="ARBA00049244"/>
    </source>
</evidence>
<dbReference type="SUPFAM" id="SSF158702">
    <property type="entry name" value="Sec63 N-terminal domain-like"/>
    <property type="match status" value="1"/>
</dbReference>
<dbReference type="InterPro" id="IPR022311">
    <property type="entry name" value="PolX-like"/>
</dbReference>
<organism evidence="10 11">
    <name type="scientific">Deinobacterium chartae</name>
    <dbReference type="NCBI Taxonomy" id="521158"/>
    <lineage>
        <taxon>Bacteria</taxon>
        <taxon>Thermotogati</taxon>
        <taxon>Deinococcota</taxon>
        <taxon>Deinococci</taxon>
        <taxon>Deinococcales</taxon>
        <taxon>Deinococcaceae</taxon>
        <taxon>Deinobacterium</taxon>
    </lineage>
</organism>
<evidence type="ECO:0000259" key="8">
    <source>
        <dbReference type="SMART" id="SM00481"/>
    </source>
</evidence>
<dbReference type="FunFam" id="3.20.20.140:FF:000047">
    <property type="entry name" value="PHP domain-containing protein"/>
    <property type="match status" value="1"/>
</dbReference>
<dbReference type="Proteomes" id="UP000569951">
    <property type="component" value="Unassembled WGS sequence"/>
</dbReference>
<dbReference type="InterPro" id="IPR002008">
    <property type="entry name" value="DNA_pol_X_beta-like"/>
</dbReference>
<dbReference type="InterPro" id="IPR043519">
    <property type="entry name" value="NT_sf"/>
</dbReference>
<dbReference type="EC" id="2.7.7.7" evidence="1"/>
<dbReference type="PANTHER" id="PTHR36928:SF1">
    <property type="entry name" value="PHOSPHATASE YCDX-RELATED"/>
    <property type="match status" value="1"/>
</dbReference>